<reference evidence="1 2" key="1">
    <citation type="submission" date="2020-04" db="EMBL/GenBank/DDBJ databases">
        <authorList>
            <person name="Hitch T.C.A."/>
            <person name="Wylensek D."/>
            <person name="Clavel T."/>
        </authorList>
    </citation>
    <scope>NUCLEOTIDE SEQUENCE [LARGE SCALE GENOMIC DNA]</scope>
    <source>
        <strain evidence="1 2">WCA3-601-WT-5E</strain>
    </source>
</reference>
<sequence length="108" mass="13175">MALLLIKKEDEKEFVVCSTEDLNMDYHELRNLYSFREEHNGYMDYYLDIPKEELPTIYDQTKRTVGCTKRQLLKYREEQLKVLDSIMLRTDYDFIRIHIYEFDCGDND</sequence>
<gene>
    <name evidence="1" type="ORF">HF841_07875</name>
</gene>
<dbReference type="Proteomes" id="UP000520291">
    <property type="component" value="Unassembled WGS sequence"/>
</dbReference>
<dbReference type="EMBL" id="JABAGL010000009">
    <property type="protein sequence ID" value="NME85938.1"/>
    <property type="molecule type" value="Genomic_DNA"/>
</dbReference>
<comment type="caution">
    <text evidence="1">The sequence shown here is derived from an EMBL/GenBank/DDBJ whole genome shotgun (WGS) entry which is preliminary data.</text>
</comment>
<proteinExistence type="predicted"/>
<evidence type="ECO:0000313" key="1">
    <source>
        <dbReference type="EMBL" id="NME85938.1"/>
    </source>
</evidence>
<accession>A0A7X9XI24</accession>
<evidence type="ECO:0000313" key="2">
    <source>
        <dbReference type="Proteomes" id="UP000520291"/>
    </source>
</evidence>
<organism evidence="1 2">
    <name type="scientific">Bacteroides eggerthii</name>
    <dbReference type="NCBI Taxonomy" id="28111"/>
    <lineage>
        <taxon>Bacteria</taxon>
        <taxon>Pseudomonadati</taxon>
        <taxon>Bacteroidota</taxon>
        <taxon>Bacteroidia</taxon>
        <taxon>Bacteroidales</taxon>
        <taxon>Bacteroidaceae</taxon>
        <taxon>Bacteroides</taxon>
    </lineage>
</organism>
<name>A0A7X9XI24_9BACE</name>
<protein>
    <submittedName>
        <fullName evidence="1">Uncharacterized protein</fullName>
    </submittedName>
</protein>
<dbReference type="AlphaFoldDB" id="A0A7X9XI24"/>
<dbReference type="RefSeq" id="WP_168947522.1">
    <property type="nucleotide sequence ID" value="NZ_JABAGL010000009.1"/>
</dbReference>